<dbReference type="AlphaFoldDB" id="A0A518APP3"/>
<dbReference type="InterPro" id="IPR006096">
    <property type="entry name" value="Glu/Leu/Phe/Val/Trp_DH_C"/>
</dbReference>
<dbReference type="InterPro" id="IPR006095">
    <property type="entry name" value="Glu/Leu/Phe/Val/Trp_DH"/>
</dbReference>
<evidence type="ECO:0000256" key="6">
    <source>
        <dbReference type="RuleBase" id="RU004417"/>
    </source>
</evidence>
<evidence type="ECO:0000256" key="3">
    <source>
        <dbReference type="ARBA" id="ARBA00023027"/>
    </source>
</evidence>
<dbReference type="GO" id="GO:0006520">
    <property type="term" value="P:amino acid metabolic process"/>
    <property type="evidence" value="ECO:0007669"/>
    <property type="project" value="InterPro"/>
</dbReference>
<dbReference type="KEGG" id="amuc:Pan181_29100"/>
<dbReference type="PROSITE" id="PS51257">
    <property type="entry name" value="PROKAR_LIPOPROTEIN"/>
    <property type="match status" value="1"/>
</dbReference>
<dbReference type="Pfam" id="PF02812">
    <property type="entry name" value="ELFV_dehydrog_N"/>
    <property type="match status" value="1"/>
</dbReference>
<dbReference type="Proteomes" id="UP000315750">
    <property type="component" value="Chromosome"/>
</dbReference>
<evidence type="ECO:0000313" key="8">
    <source>
        <dbReference type="EMBL" id="QDU56700.1"/>
    </source>
</evidence>
<dbReference type="SUPFAM" id="SSF53223">
    <property type="entry name" value="Aminoacid dehydrogenase-like, N-terminal domain"/>
    <property type="match status" value="1"/>
</dbReference>
<dbReference type="RefSeq" id="WP_231943863.1">
    <property type="nucleotide sequence ID" value="NZ_CP036278.1"/>
</dbReference>
<keyword evidence="2 6" id="KW-0560">Oxidoreductase</keyword>
<dbReference type="CDD" id="cd01075">
    <property type="entry name" value="NAD_bind_Leu_Phe_Val_DH"/>
    <property type="match status" value="1"/>
</dbReference>
<reference evidence="8 9" key="1">
    <citation type="submission" date="2019-02" db="EMBL/GenBank/DDBJ databases">
        <title>Deep-cultivation of Planctomycetes and their phenomic and genomic characterization uncovers novel biology.</title>
        <authorList>
            <person name="Wiegand S."/>
            <person name="Jogler M."/>
            <person name="Boedeker C."/>
            <person name="Pinto D."/>
            <person name="Vollmers J."/>
            <person name="Rivas-Marin E."/>
            <person name="Kohn T."/>
            <person name="Peeters S.H."/>
            <person name="Heuer A."/>
            <person name="Rast P."/>
            <person name="Oberbeckmann S."/>
            <person name="Bunk B."/>
            <person name="Jeske O."/>
            <person name="Meyerdierks A."/>
            <person name="Storesund J.E."/>
            <person name="Kallscheuer N."/>
            <person name="Luecker S."/>
            <person name="Lage O.M."/>
            <person name="Pohl T."/>
            <person name="Merkel B.J."/>
            <person name="Hornburger P."/>
            <person name="Mueller R.-W."/>
            <person name="Bruemmer F."/>
            <person name="Labrenz M."/>
            <person name="Spormann A.M."/>
            <person name="Op den Camp H."/>
            <person name="Overmann J."/>
            <person name="Amann R."/>
            <person name="Jetten M.S.M."/>
            <person name="Mascher T."/>
            <person name="Medema M.H."/>
            <person name="Devos D.P."/>
            <person name="Kaster A.-K."/>
            <person name="Ovreas L."/>
            <person name="Rohde M."/>
            <person name="Galperin M.Y."/>
            <person name="Jogler C."/>
        </authorList>
    </citation>
    <scope>NUCLEOTIDE SEQUENCE [LARGE SCALE GENOMIC DNA]</scope>
    <source>
        <strain evidence="8 9">Pan181</strain>
    </source>
</reference>
<accession>A0A518APP3</accession>
<dbReference type="Gene3D" id="3.40.50.720">
    <property type="entry name" value="NAD(P)-binding Rossmann-like Domain"/>
    <property type="match status" value="1"/>
</dbReference>
<dbReference type="InterPro" id="IPR046346">
    <property type="entry name" value="Aminoacid_DH-like_N_sf"/>
</dbReference>
<feature type="binding site" evidence="5">
    <location>
        <begin position="164"/>
        <end position="169"/>
    </location>
    <ligand>
        <name>NAD(+)</name>
        <dbReference type="ChEBI" id="CHEBI:57540"/>
    </ligand>
</feature>
<dbReference type="SUPFAM" id="SSF51735">
    <property type="entry name" value="NAD(P)-binding Rossmann-fold domains"/>
    <property type="match status" value="1"/>
</dbReference>
<dbReference type="PANTHER" id="PTHR42722">
    <property type="entry name" value="LEUCINE DEHYDROGENASE"/>
    <property type="match status" value="1"/>
</dbReference>
<protein>
    <submittedName>
        <fullName evidence="8">Leucine dehydrogenase</fullName>
        <ecNumber evidence="8">1.4.1.9</ecNumber>
    </submittedName>
</protein>
<proteinExistence type="inferred from homology"/>
<evidence type="ECO:0000256" key="2">
    <source>
        <dbReference type="ARBA" id="ARBA00023002"/>
    </source>
</evidence>
<dbReference type="PIRSF" id="PIRSF000188">
    <property type="entry name" value="Phe_leu_dh"/>
    <property type="match status" value="1"/>
</dbReference>
<dbReference type="InterPro" id="IPR006097">
    <property type="entry name" value="Glu/Leu/Phe/Val/Trp_DH_dimer"/>
</dbReference>
<sequence length="325" mass="34406">MSGLRAFIAIHNTTHGPGLGGCRMWSYASEEEALTDALRLSQGMSYKHAVAGTPYGGAKAVILGNPREEKTEDLLRAFGRCVESLGGRYVTAEDVGMSVNDMVCIRDQTQYVAGLPTSMGGSGDPSPVTAYGVFCGLQAAVAFRHDRPYDPYAKLFGTTVAVQGLGNVGYALCQYLHKAGAQLIVTDINQPRVEQACREFSATATEAEAIYDTDADVFAPCALGGALSSETVPRLKASIVAGAANNQLAEPGIAAMLARREVLYAPDYVINAGGIINISCEGESYSLEQAMARTEQIGGTLTEIFHKSSDTGRSTADISDEIARR</sequence>
<evidence type="ECO:0000256" key="4">
    <source>
        <dbReference type="PIRSR" id="PIRSR000188-1"/>
    </source>
</evidence>
<gene>
    <name evidence="8" type="primary">ldh_1</name>
    <name evidence="8" type="ORF">Pan181_29100</name>
</gene>
<evidence type="ECO:0000256" key="1">
    <source>
        <dbReference type="ARBA" id="ARBA00006382"/>
    </source>
</evidence>
<evidence type="ECO:0000313" key="9">
    <source>
        <dbReference type="Proteomes" id="UP000315750"/>
    </source>
</evidence>
<keyword evidence="9" id="KW-1185">Reference proteome</keyword>
<dbReference type="Gene3D" id="3.40.50.10860">
    <property type="entry name" value="Leucine Dehydrogenase, chain A, domain 1"/>
    <property type="match status" value="1"/>
</dbReference>
<dbReference type="PANTHER" id="PTHR42722:SF1">
    <property type="entry name" value="VALINE DEHYDROGENASE"/>
    <property type="match status" value="1"/>
</dbReference>
<organism evidence="8 9">
    <name type="scientific">Aeoliella mucimassa</name>
    <dbReference type="NCBI Taxonomy" id="2527972"/>
    <lineage>
        <taxon>Bacteria</taxon>
        <taxon>Pseudomonadati</taxon>
        <taxon>Planctomycetota</taxon>
        <taxon>Planctomycetia</taxon>
        <taxon>Pirellulales</taxon>
        <taxon>Lacipirellulaceae</taxon>
        <taxon>Aeoliella</taxon>
    </lineage>
</organism>
<dbReference type="InterPro" id="IPR036291">
    <property type="entry name" value="NAD(P)-bd_dom_sf"/>
</dbReference>
<dbReference type="EMBL" id="CP036278">
    <property type="protein sequence ID" value="QDU56700.1"/>
    <property type="molecule type" value="Genomic_DNA"/>
</dbReference>
<keyword evidence="3 5" id="KW-0520">NAD</keyword>
<feature type="domain" description="Glutamate/phenylalanine/leucine/valine/L-tryptophan dehydrogenase C-terminal" evidence="7">
    <location>
        <begin position="123"/>
        <end position="325"/>
    </location>
</feature>
<dbReference type="InterPro" id="IPR016211">
    <property type="entry name" value="Glu/Phe/Leu/Val/Trp_DH_bac/arc"/>
</dbReference>
<dbReference type="PRINTS" id="PR00082">
    <property type="entry name" value="GLFDHDRGNASE"/>
</dbReference>
<evidence type="ECO:0000256" key="5">
    <source>
        <dbReference type="PIRSR" id="PIRSR000188-2"/>
    </source>
</evidence>
<dbReference type="SMART" id="SM00839">
    <property type="entry name" value="ELFV_dehydrog"/>
    <property type="match status" value="1"/>
</dbReference>
<dbReference type="Pfam" id="PF00208">
    <property type="entry name" value="ELFV_dehydrog"/>
    <property type="match status" value="2"/>
</dbReference>
<keyword evidence="5" id="KW-0547">Nucleotide-binding</keyword>
<feature type="active site" description="Proton donor/acceptor" evidence="4">
    <location>
        <position position="59"/>
    </location>
</feature>
<dbReference type="EC" id="1.4.1.9" evidence="8"/>
<evidence type="ECO:0000259" key="7">
    <source>
        <dbReference type="SMART" id="SM00839"/>
    </source>
</evidence>
<dbReference type="GO" id="GO:0050049">
    <property type="term" value="F:L-leucine dehydrogenase activity"/>
    <property type="evidence" value="ECO:0007669"/>
    <property type="project" value="UniProtKB-EC"/>
</dbReference>
<comment type="similarity">
    <text evidence="1 6">Belongs to the Glu/Leu/Phe/Val dehydrogenases family.</text>
</comment>
<name>A0A518APP3_9BACT</name>
<dbReference type="GO" id="GO:0000166">
    <property type="term" value="F:nucleotide binding"/>
    <property type="evidence" value="ECO:0007669"/>
    <property type="project" value="UniProtKB-KW"/>
</dbReference>